<accession>A0A5C5V3Y0</accession>
<dbReference type="Pfam" id="PF03965">
    <property type="entry name" value="Penicillinase_R"/>
    <property type="match status" value="1"/>
</dbReference>
<dbReference type="GO" id="GO:0003677">
    <property type="term" value="F:DNA binding"/>
    <property type="evidence" value="ECO:0007669"/>
    <property type="project" value="UniProtKB-KW"/>
</dbReference>
<keyword evidence="2" id="KW-0805">Transcription regulation</keyword>
<protein>
    <submittedName>
        <fullName evidence="5">Transcriptional regulator BlaI</fullName>
    </submittedName>
</protein>
<comment type="similarity">
    <text evidence="1">Belongs to the BlaI transcriptional regulatory family.</text>
</comment>
<keyword evidence="4" id="KW-0804">Transcription</keyword>
<evidence type="ECO:0000256" key="1">
    <source>
        <dbReference type="ARBA" id="ARBA00011046"/>
    </source>
</evidence>
<evidence type="ECO:0000256" key="2">
    <source>
        <dbReference type="ARBA" id="ARBA00023015"/>
    </source>
</evidence>
<dbReference type="PIRSF" id="PIRSF019455">
    <property type="entry name" value="CopR_AtkY"/>
    <property type="match status" value="1"/>
</dbReference>
<dbReference type="GO" id="GO:0045892">
    <property type="term" value="P:negative regulation of DNA-templated transcription"/>
    <property type="evidence" value="ECO:0007669"/>
    <property type="project" value="InterPro"/>
</dbReference>
<dbReference type="AlphaFoldDB" id="A0A5C5V3Y0"/>
<dbReference type="InterPro" id="IPR036388">
    <property type="entry name" value="WH-like_DNA-bd_sf"/>
</dbReference>
<dbReference type="RefSeq" id="WP_146432541.1">
    <property type="nucleotide sequence ID" value="NZ_SJPF01000003.1"/>
</dbReference>
<keyword evidence="6" id="KW-1185">Reference proteome</keyword>
<dbReference type="InterPro" id="IPR005650">
    <property type="entry name" value="BlaI_family"/>
</dbReference>
<evidence type="ECO:0000256" key="3">
    <source>
        <dbReference type="ARBA" id="ARBA00023125"/>
    </source>
</evidence>
<dbReference type="SUPFAM" id="SSF46785">
    <property type="entry name" value="Winged helix' DNA-binding domain"/>
    <property type="match status" value="1"/>
</dbReference>
<dbReference type="OrthoDB" id="280196at2"/>
<dbReference type="Gene3D" id="1.10.4040.10">
    <property type="entry name" value="Penicillinase repressor domain"/>
    <property type="match status" value="1"/>
</dbReference>
<evidence type="ECO:0000313" key="6">
    <source>
        <dbReference type="Proteomes" id="UP000318878"/>
    </source>
</evidence>
<evidence type="ECO:0000313" key="5">
    <source>
        <dbReference type="EMBL" id="TWT33041.1"/>
    </source>
</evidence>
<reference evidence="5 6" key="1">
    <citation type="submission" date="2019-02" db="EMBL/GenBank/DDBJ databases">
        <title>Deep-cultivation of Planctomycetes and their phenomic and genomic characterization uncovers novel biology.</title>
        <authorList>
            <person name="Wiegand S."/>
            <person name="Jogler M."/>
            <person name="Boedeker C."/>
            <person name="Pinto D."/>
            <person name="Vollmers J."/>
            <person name="Rivas-Marin E."/>
            <person name="Kohn T."/>
            <person name="Peeters S.H."/>
            <person name="Heuer A."/>
            <person name="Rast P."/>
            <person name="Oberbeckmann S."/>
            <person name="Bunk B."/>
            <person name="Jeske O."/>
            <person name="Meyerdierks A."/>
            <person name="Storesund J.E."/>
            <person name="Kallscheuer N."/>
            <person name="Luecker S."/>
            <person name="Lage O.M."/>
            <person name="Pohl T."/>
            <person name="Merkel B.J."/>
            <person name="Hornburger P."/>
            <person name="Mueller R.-W."/>
            <person name="Bruemmer F."/>
            <person name="Labrenz M."/>
            <person name="Spormann A.M."/>
            <person name="Op Den Camp H."/>
            <person name="Overmann J."/>
            <person name="Amann R."/>
            <person name="Jetten M.S.M."/>
            <person name="Mascher T."/>
            <person name="Medema M.H."/>
            <person name="Devos D.P."/>
            <person name="Kaster A.-K."/>
            <person name="Ovreas L."/>
            <person name="Rohde M."/>
            <person name="Galperin M.Y."/>
            <person name="Jogler C."/>
        </authorList>
    </citation>
    <scope>NUCLEOTIDE SEQUENCE [LARGE SCALE GENOMIC DNA]</scope>
    <source>
        <strain evidence="5 6">Enr8</strain>
    </source>
</reference>
<proteinExistence type="inferred from homology"/>
<evidence type="ECO:0000256" key="4">
    <source>
        <dbReference type="ARBA" id="ARBA00023163"/>
    </source>
</evidence>
<dbReference type="Gene3D" id="1.10.10.10">
    <property type="entry name" value="Winged helix-like DNA-binding domain superfamily/Winged helix DNA-binding domain"/>
    <property type="match status" value="1"/>
</dbReference>
<comment type="caution">
    <text evidence="5">The sequence shown here is derived from an EMBL/GenBank/DDBJ whole genome shotgun (WGS) entry which is preliminary data.</text>
</comment>
<sequence length="128" mass="14466">MSPKNANQPTESELEILSILWNVGPATVRQVHEHMPRTVGYTTVLKLMQIMAEKGLVTRDESERSHVYAAKQKRETTQKKLVKNLLDRCFGGAADQLIMQALSAKNLSAAELAEIRTMIDEFERKRNA</sequence>
<dbReference type="EMBL" id="SJPF01000003">
    <property type="protein sequence ID" value="TWT33041.1"/>
    <property type="molecule type" value="Genomic_DNA"/>
</dbReference>
<dbReference type="InterPro" id="IPR036390">
    <property type="entry name" value="WH_DNA-bd_sf"/>
</dbReference>
<organism evidence="5 6">
    <name type="scientific">Blastopirellula retiformator</name>
    <dbReference type="NCBI Taxonomy" id="2527970"/>
    <lineage>
        <taxon>Bacteria</taxon>
        <taxon>Pseudomonadati</taxon>
        <taxon>Planctomycetota</taxon>
        <taxon>Planctomycetia</taxon>
        <taxon>Pirellulales</taxon>
        <taxon>Pirellulaceae</taxon>
        <taxon>Blastopirellula</taxon>
    </lineage>
</organism>
<keyword evidence="3" id="KW-0238">DNA-binding</keyword>
<gene>
    <name evidence="5" type="primary">blaI_2</name>
    <name evidence="5" type="ORF">Enr8_28610</name>
</gene>
<name>A0A5C5V3Y0_9BACT</name>
<dbReference type="Proteomes" id="UP000318878">
    <property type="component" value="Unassembled WGS sequence"/>
</dbReference>